<dbReference type="AlphaFoldDB" id="A0A1H6F6Q5"/>
<reference evidence="1 2" key="1">
    <citation type="submission" date="2016-10" db="EMBL/GenBank/DDBJ databases">
        <authorList>
            <person name="de Groot N.N."/>
        </authorList>
    </citation>
    <scope>NUCLEOTIDE SEQUENCE [LARGE SCALE GENOMIC DNA]</scope>
    <source>
        <strain evidence="1">MBHS1</strain>
    </source>
</reference>
<organism evidence="1 2">
    <name type="scientific">Candidatus Venteria ishoeyi</name>
    <dbReference type="NCBI Taxonomy" id="1899563"/>
    <lineage>
        <taxon>Bacteria</taxon>
        <taxon>Pseudomonadati</taxon>
        <taxon>Pseudomonadota</taxon>
        <taxon>Gammaproteobacteria</taxon>
        <taxon>Thiotrichales</taxon>
        <taxon>Thiotrichaceae</taxon>
        <taxon>Venteria</taxon>
    </lineage>
</organism>
<dbReference type="OrthoDB" id="9804182at2"/>
<evidence type="ECO:0000313" key="2">
    <source>
        <dbReference type="Proteomes" id="UP000236724"/>
    </source>
</evidence>
<dbReference type="RefSeq" id="WP_103918702.1">
    <property type="nucleotide sequence ID" value="NZ_FMSV02000072.1"/>
</dbReference>
<name>A0A1H6F6Q5_9GAMM</name>
<dbReference type="Proteomes" id="UP000236724">
    <property type="component" value="Unassembled WGS sequence"/>
</dbReference>
<proteinExistence type="predicted"/>
<protein>
    <submittedName>
        <fullName evidence="1">Uncharacterized protein</fullName>
    </submittedName>
</protein>
<gene>
    <name evidence="1" type="ORF">MBHS_00514</name>
</gene>
<evidence type="ECO:0000313" key="1">
    <source>
        <dbReference type="EMBL" id="SEH04665.1"/>
    </source>
</evidence>
<accession>A0A1H6F6Q5</accession>
<sequence length="156" mass="17318">MTHDWNDDGAFDRAVLALSTADDSEAELFIYLSDATNNRMQLALHKKNIAWVGGLWGALPSITTNGRGSLIVNVANDSIGRNRWSQKLTIAYRKQVFMVAGYTYMARDTLNPDYQLDCDVNLLTGRGIKNAKLFQSSTKAMLLSGWSDAAIHKDCQ</sequence>
<keyword evidence="2" id="KW-1185">Reference proteome</keyword>
<dbReference type="EMBL" id="FMSV02000072">
    <property type="protein sequence ID" value="SEH04665.1"/>
    <property type="molecule type" value="Genomic_DNA"/>
</dbReference>